<gene>
    <name evidence="8" type="ORF">DXU93_07330</name>
</gene>
<evidence type="ECO:0000256" key="6">
    <source>
        <dbReference type="ARBA" id="ARBA00023136"/>
    </source>
</evidence>
<evidence type="ECO:0000256" key="3">
    <source>
        <dbReference type="ARBA" id="ARBA00022475"/>
    </source>
</evidence>
<evidence type="ECO:0000256" key="4">
    <source>
        <dbReference type="ARBA" id="ARBA00022692"/>
    </source>
</evidence>
<feature type="transmembrane region" description="Helical" evidence="7">
    <location>
        <begin position="382"/>
        <end position="402"/>
    </location>
</feature>
<evidence type="ECO:0000256" key="5">
    <source>
        <dbReference type="ARBA" id="ARBA00022989"/>
    </source>
</evidence>
<keyword evidence="6 7" id="KW-0472">Membrane</keyword>
<dbReference type="CDD" id="cd13127">
    <property type="entry name" value="MATE_tuaB_like"/>
    <property type="match status" value="1"/>
</dbReference>
<proteinExistence type="inferred from homology"/>
<feature type="transmembrane region" description="Helical" evidence="7">
    <location>
        <begin position="81"/>
        <end position="104"/>
    </location>
</feature>
<keyword evidence="5 7" id="KW-1133">Transmembrane helix</keyword>
<dbReference type="OrthoDB" id="9770347at2"/>
<dbReference type="AlphaFoldDB" id="A0A3E1EZ15"/>
<keyword evidence="9" id="KW-1185">Reference proteome</keyword>
<protein>
    <submittedName>
        <fullName evidence="8">Lipopolysaccharide biosynthesis protein</fullName>
    </submittedName>
</protein>
<feature type="transmembrane region" description="Helical" evidence="7">
    <location>
        <begin position="116"/>
        <end position="139"/>
    </location>
</feature>
<feature type="transmembrane region" description="Helical" evidence="7">
    <location>
        <begin position="46"/>
        <end position="69"/>
    </location>
</feature>
<dbReference type="InterPro" id="IPR050833">
    <property type="entry name" value="Poly_Biosynth_Transport"/>
</dbReference>
<dbReference type="PANTHER" id="PTHR30250:SF10">
    <property type="entry name" value="LIPOPOLYSACCHARIDE BIOSYNTHESIS PROTEIN WZXC"/>
    <property type="match status" value="1"/>
</dbReference>
<organism evidence="8 9">
    <name type="scientific">Brumimicrobium aurantiacum</name>
    <dbReference type="NCBI Taxonomy" id="1737063"/>
    <lineage>
        <taxon>Bacteria</taxon>
        <taxon>Pseudomonadati</taxon>
        <taxon>Bacteroidota</taxon>
        <taxon>Flavobacteriia</taxon>
        <taxon>Flavobacteriales</taxon>
        <taxon>Crocinitomicaceae</taxon>
        <taxon>Brumimicrobium</taxon>
    </lineage>
</organism>
<dbReference type="GO" id="GO:0005886">
    <property type="term" value="C:plasma membrane"/>
    <property type="evidence" value="ECO:0007669"/>
    <property type="project" value="UniProtKB-SubCell"/>
</dbReference>
<comment type="similarity">
    <text evidence="2">Belongs to the polysaccharide synthase family.</text>
</comment>
<keyword evidence="4 7" id="KW-0812">Transmembrane</keyword>
<evidence type="ECO:0000256" key="2">
    <source>
        <dbReference type="ARBA" id="ARBA00007430"/>
    </source>
</evidence>
<keyword evidence="3" id="KW-1003">Cell membrane</keyword>
<evidence type="ECO:0000256" key="1">
    <source>
        <dbReference type="ARBA" id="ARBA00004651"/>
    </source>
</evidence>
<accession>A0A3E1EZ15</accession>
<feature type="transmembrane region" description="Helical" evidence="7">
    <location>
        <begin position="320"/>
        <end position="336"/>
    </location>
</feature>
<dbReference type="Proteomes" id="UP000257127">
    <property type="component" value="Unassembled WGS sequence"/>
</dbReference>
<feature type="transmembrane region" description="Helical" evidence="7">
    <location>
        <begin position="357"/>
        <end position="376"/>
    </location>
</feature>
<feature type="transmembrane region" description="Helical" evidence="7">
    <location>
        <begin position="12"/>
        <end position="34"/>
    </location>
</feature>
<name>A0A3E1EZ15_9FLAO</name>
<comment type="subcellular location">
    <subcellularLocation>
        <location evidence="1">Cell membrane</location>
        <topology evidence="1">Multi-pass membrane protein</topology>
    </subcellularLocation>
</comment>
<feature type="transmembrane region" description="Helical" evidence="7">
    <location>
        <begin position="182"/>
        <end position="203"/>
    </location>
</feature>
<reference evidence="8 9" key="1">
    <citation type="submission" date="2018-08" db="EMBL/GenBank/DDBJ databases">
        <title>The draft genome squence of Brumimicrobium sp. N62.</title>
        <authorList>
            <person name="Du Z.-J."/>
            <person name="Luo H.-R."/>
        </authorList>
    </citation>
    <scope>NUCLEOTIDE SEQUENCE [LARGE SCALE GENOMIC DNA]</scope>
    <source>
        <strain evidence="8 9">N62</strain>
    </source>
</reference>
<feature type="transmembrane region" description="Helical" evidence="7">
    <location>
        <begin position="440"/>
        <end position="461"/>
    </location>
</feature>
<evidence type="ECO:0000256" key="7">
    <source>
        <dbReference type="SAM" id="Phobius"/>
    </source>
</evidence>
<sequence>MSSNLNKSLLSGTLWTLLGQFGYLGVTLIANIILARILSPEEFGQLGVVLFFIVIARVLTESGLGAALVRNNNATNTDYSTIFIFNLIISVVFCILLIATSGAISDFYDDQALQRLLIVSSFILIINAFQIIHGTRLVSNMRFKQKSKYEFFSILISSAIGIILAFNEFGIWSLVFMHLSNALIATLLMWLFEGGIGTLAFNIDSFKYHYKFGVNISLASLVIAVFDNIYQIVLAKYFSISQTGLYYQAKKLQNVPIGLQNKVTQTVFYSALSKLQEDKNKFKYMYHNMIKIISIGSGLIALIILLFAYDIILIVLGEKWVSATFFLQILSIVGFFQIQENFNRMLFKIFNDTKFVLYLELIKKIIQTITIVVGLLNHNLNILMYGFLITSILSYSINYYVASKNYSFIGKRELLINLKVFLISLLISIAYFLFSDFILLYRIIFVLLLYTVSIVLFRLLVFEDLIKFFRLLGWK</sequence>
<feature type="transmembrane region" description="Helical" evidence="7">
    <location>
        <begin position="414"/>
        <end position="434"/>
    </location>
</feature>
<evidence type="ECO:0000313" key="8">
    <source>
        <dbReference type="EMBL" id="RFC54788.1"/>
    </source>
</evidence>
<feature type="transmembrane region" description="Helical" evidence="7">
    <location>
        <begin position="151"/>
        <end position="176"/>
    </location>
</feature>
<feature type="transmembrane region" description="Helical" evidence="7">
    <location>
        <begin position="289"/>
        <end position="314"/>
    </location>
</feature>
<dbReference type="PANTHER" id="PTHR30250">
    <property type="entry name" value="PST FAMILY PREDICTED COLANIC ACID TRANSPORTER"/>
    <property type="match status" value="1"/>
</dbReference>
<evidence type="ECO:0000313" key="9">
    <source>
        <dbReference type="Proteomes" id="UP000257127"/>
    </source>
</evidence>
<comment type="caution">
    <text evidence="8">The sequence shown here is derived from an EMBL/GenBank/DDBJ whole genome shotgun (WGS) entry which is preliminary data.</text>
</comment>
<dbReference type="Pfam" id="PF13440">
    <property type="entry name" value="Polysacc_synt_3"/>
    <property type="match status" value="1"/>
</dbReference>
<dbReference type="EMBL" id="QURB01000003">
    <property type="protein sequence ID" value="RFC54788.1"/>
    <property type="molecule type" value="Genomic_DNA"/>
</dbReference>